<dbReference type="PANTHER" id="PTHR13696:SF96">
    <property type="entry name" value="COBQ_COBB_MIND_PARA NUCLEOTIDE BINDING DOMAIN-CONTAINING PROTEIN"/>
    <property type="match status" value="1"/>
</dbReference>
<organism evidence="2 3">
    <name type="scientific">Corynebacterium matruchotii ATCC 33806</name>
    <dbReference type="NCBI Taxonomy" id="566549"/>
    <lineage>
        <taxon>Bacteria</taxon>
        <taxon>Bacillati</taxon>
        <taxon>Actinomycetota</taxon>
        <taxon>Actinomycetes</taxon>
        <taxon>Mycobacteriales</taxon>
        <taxon>Corynebacteriaceae</taxon>
        <taxon>Corynebacterium</taxon>
    </lineage>
</organism>
<dbReference type="HOGENOM" id="CLU_037612_5_1_11"/>
<dbReference type="PANTHER" id="PTHR13696">
    <property type="entry name" value="P-LOOP CONTAINING NUCLEOSIDE TRIPHOSPHATE HYDROLASE"/>
    <property type="match status" value="1"/>
</dbReference>
<reference evidence="2 3" key="1">
    <citation type="submission" date="2009-01" db="EMBL/GenBank/DDBJ databases">
        <authorList>
            <person name="Fulton L."/>
            <person name="Clifton S."/>
            <person name="Chinwalla A.T."/>
            <person name="Mitreva M."/>
            <person name="Sodergren E."/>
            <person name="Weinstock G."/>
            <person name="Clifton S."/>
            <person name="Dooling D.J."/>
            <person name="Fulton B."/>
            <person name="Minx P."/>
            <person name="Pepin K.H."/>
            <person name="Johnson M."/>
            <person name="Bhonagiri V."/>
            <person name="Nash W.E."/>
            <person name="Mardis E.R."/>
            <person name="Wilson R.K."/>
        </authorList>
    </citation>
    <scope>NUCLEOTIDE SEQUENCE [LARGE SCALE GENOMIC DNA]</scope>
    <source>
        <strain evidence="2 3">ATCC 33806</strain>
    </source>
</reference>
<dbReference type="EMBL" id="ACEB01000007">
    <property type="protein sequence ID" value="EEG27724.1"/>
    <property type="molecule type" value="Genomic_DNA"/>
</dbReference>
<evidence type="ECO:0000313" key="3">
    <source>
        <dbReference type="Proteomes" id="UP000006247"/>
    </source>
</evidence>
<dbReference type="InterPro" id="IPR050678">
    <property type="entry name" value="DNA_Partitioning_ATPase"/>
</dbReference>
<dbReference type="CDD" id="cd02042">
    <property type="entry name" value="ParAB_family"/>
    <property type="match status" value="1"/>
</dbReference>
<dbReference type="Gene3D" id="3.40.50.300">
    <property type="entry name" value="P-loop containing nucleotide triphosphate hydrolases"/>
    <property type="match status" value="1"/>
</dbReference>
<feature type="domain" description="CobQ/CobB/MinD/ParA nucleotide binding" evidence="1">
    <location>
        <begin position="8"/>
        <end position="174"/>
    </location>
</feature>
<dbReference type="InterPro" id="IPR027417">
    <property type="entry name" value="P-loop_NTPase"/>
</dbReference>
<gene>
    <name evidence="2" type="ORF">CORMATOL_00749</name>
</gene>
<comment type="caution">
    <text evidence="2">The sequence shown here is derived from an EMBL/GenBank/DDBJ whole genome shotgun (WGS) entry which is preliminary data.</text>
</comment>
<name>C0E199_9CORY</name>
<dbReference type="PIRSF" id="PIRSF009320">
    <property type="entry name" value="Nuc_binding_HP_1000"/>
    <property type="match status" value="1"/>
</dbReference>
<proteinExistence type="predicted"/>
<protein>
    <submittedName>
        <fullName evidence="2">CobQ/CobB/MinD/ParA nucleotide binding domain protein</fullName>
    </submittedName>
</protein>
<dbReference type="InterPro" id="IPR002586">
    <property type="entry name" value="CobQ/CobB/MinD/ParA_Nub-bd_dom"/>
</dbReference>
<dbReference type="AlphaFoldDB" id="C0E199"/>
<sequence length="201" mass="22616">MNRSEMRISFVHTKGGVGKTTCTIMLAIAAHRRGIKVEVFDADPQASTTRWAQVAISNDDPLEFPVTPITATKLRRLPTVDDGWQIIDTPPGNAKEIQAAIDTSDLVIVPTQPSALDIDRVWPTLETLNHRMVGVLIVRGQKRRRLFNETREIFESQGVATFYNYVPDREEIKALFGTNPQNLFTFDDIAQEILEIPEEAQ</sequence>
<dbReference type="SUPFAM" id="SSF52540">
    <property type="entry name" value="P-loop containing nucleoside triphosphate hydrolases"/>
    <property type="match status" value="1"/>
</dbReference>
<accession>C0E199</accession>
<evidence type="ECO:0000259" key="1">
    <source>
        <dbReference type="Pfam" id="PF01656"/>
    </source>
</evidence>
<evidence type="ECO:0000313" key="2">
    <source>
        <dbReference type="EMBL" id="EEG27724.1"/>
    </source>
</evidence>
<dbReference type="Proteomes" id="UP000006247">
    <property type="component" value="Unassembled WGS sequence"/>
</dbReference>
<dbReference type="Pfam" id="PF01656">
    <property type="entry name" value="CbiA"/>
    <property type="match status" value="1"/>
</dbReference>